<dbReference type="Proteomes" id="UP001057402">
    <property type="component" value="Chromosome 3"/>
</dbReference>
<accession>A0ACB9RY61</accession>
<evidence type="ECO:0000313" key="1">
    <source>
        <dbReference type="EMBL" id="KAI4383769.1"/>
    </source>
</evidence>
<proteinExistence type="predicted"/>
<name>A0ACB9RY61_9MYRT</name>
<sequence length="311" mass="33779">MVLGESTRANSSATIVFGCSTDQTGELTKSDKTVDGIFGFGQQKMSVISQLASHGVAPRAFSHCLRGDGDGGGLLVFGEIVEPNMVYTPLVPLQPYYSLSLESISVNGQMLPIDPSAFATSSNRGTIVDTGTTLTYLVEEAYDPFVNAITTTVTPNVRELVHEETQCYLVSSNINDIFPLVSLNFAGGAAMILSPQDYLVLQNSFDGNALWCIGFQMRRGQEISILGDLILKDKIFVYDLAGQRLGWTSYDCSSSVNVSLMTSTGKSENIYPRHMKNSASREAVACNMTIWCIMLSLLVATITQKNRIYGK</sequence>
<reference evidence="2" key="1">
    <citation type="journal article" date="2023" name="Front. Plant Sci.">
        <title>Chromosomal-level genome assembly of Melastoma candidum provides insights into trichome evolution.</title>
        <authorList>
            <person name="Zhong Y."/>
            <person name="Wu W."/>
            <person name="Sun C."/>
            <person name="Zou P."/>
            <person name="Liu Y."/>
            <person name="Dai S."/>
            <person name="Zhou R."/>
        </authorList>
    </citation>
    <scope>NUCLEOTIDE SEQUENCE [LARGE SCALE GENOMIC DNA]</scope>
</reference>
<gene>
    <name evidence="1" type="ORF">MLD38_009571</name>
</gene>
<organism evidence="1 2">
    <name type="scientific">Melastoma candidum</name>
    <dbReference type="NCBI Taxonomy" id="119954"/>
    <lineage>
        <taxon>Eukaryota</taxon>
        <taxon>Viridiplantae</taxon>
        <taxon>Streptophyta</taxon>
        <taxon>Embryophyta</taxon>
        <taxon>Tracheophyta</taxon>
        <taxon>Spermatophyta</taxon>
        <taxon>Magnoliopsida</taxon>
        <taxon>eudicotyledons</taxon>
        <taxon>Gunneridae</taxon>
        <taxon>Pentapetalae</taxon>
        <taxon>rosids</taxon>
        <taxon>malvids</taxon>
        <taxon>Myrtales</taxon>
        <taxon>Melastomataceae</taxon>
        <taxon>Melastomatoideae</taxon>
        <taxon>Melastomateae</taxon>
        <taxon>Melastoma</taxon>
    </lineage>
</organism>
<dbReference type="EMBL" id="CM042882">
    <property type="protein sequence ID" value="KAI4383769.1"/>
    <property type="molecule type" value="Genomic_DNA"/>
</dbReference>
<keyword evidence="2" id="KW-1185">Reference proteome</keyword>
<evidence type="ECO:0000313" key="2">
    <source>
        <dbReference type="Proteomes" id="UP001057402"/>
    </source>
</evidence>
<protein>
    <submittedName>
        <fullName evidence="1">Uncharacterized protein</fullName>
    </submittedName>
</protein>
<comment type="caution">
    <text evidence="1">The sequence shown here is derived from an EMBL/GenBank/DDBJ whole genome shotgun (WGS) entry which is preliminary data.</text>
</comment>